<name>A0A1D2LUK3_BROTH</name>
<dbReference type="Gene3D" id="3.40.50.300">
    <property type="entry name" value="P-loop containing nucleotide triphosphate hydrolases"/>
    <property type="match status" value="1"/>
</dbReference>
<dbReference type="Proteomes" id="UP000243591">
    <property type="component" value="Chromosome"/>
</dbReference>
<dbReference type="SMART" id="SM00382">
    <property type="entry name" value="AAA"/>
    <property type="match status" value="1"/>
</dbReference>
<dbReference type="OrthoDB" id="9801987at2"/>
<dbReference type="InterPro" id="IPR003439">
    <property type="entry name" value="ABC_transporter-like_ATP-bd"/>
</dbReference>
<keyword evidence="1" id="KW-0813">Transport</keyword>
<evidence type="ECO:0000313" key="6">
    <source>
        <dbReference type="Proteomes" id="UP000243591"/>
    </source>
</evidence>
<dbReference type="AlphaFoldDB" id="A0A1D2LUK3"/>
<dbReference type="CDD" id="cd03230">
    <property type="entry name" value="ABC_DR_subfamily_A"/>
    <property type="match status" value="1"/>
</dbReference>
<dbReference type="STRING" id="2756.BFR44_02695"/>
<dbReference type="GO" id="GO:0016887">
    <property type="term" value="F:ATP hydrolysis activity"/>
    <property type="evidence" value="ECO:0007669"/>
    <property type="project" value="InterPro"/>
</dbReference>
<dbReference type="KEGG" id="bths:CNY62_00650"/>
<evidence type="ECO:0000313" key="5">
    <source>
        <dbReference type="EMBL" id="ATF25002.1"/>
    </source>
</evidence>
<sequence>MTYEIVSMKKVNKKFSGKTALENISFSILKGEIFGFLGPSGSGKTTTINILTGQLAQDSGEAYLLGKAVSELGRNEFSNMGIVSDTSGFYEKMTVYKNLLIYAKLHGVLAIEITNSLQNVGLLEHQNKLASELSTGMRQRMLLARAMINRPHILFLDEPTSGLDPYTSKKIHQLLLELQKQGTTIFLTTHDMEEATLLCNKLVLLNKGVLIESGNPKELIAKYTQESLVIITNDVGKQTTVPFKKESLDKYCLDDTFSIHSCEPTLSQIFIRLTGDK</sequence>
<dbReference type="PROSITE" id="PS50893">
    <property type="entry name" value="ABC_TRANSPORTER_2"/>
    <property type="match status" value="1"/>
</dbReference>
<feature type="domain" description="ABC transporter" evidence="4">
    <location>
        <begin position="6"/>
        <end position="232"/>
    </location>
</feature>
<keyword evidence="6" id="KW-1185">Reference proteome</keyword>
<dbReference type="PANTHER" id="PTHR42711:SF13">
    <property type="entry name" value="ABC TRANSPORTER, ATP-BINDING PROTEIN"/>
    <property type="match status" value="1"/>
</dbReference>
<gene>
    <name evidence="5" type="ORF">CNY62_00650</name>
</gene>
<dbReference type="EMBL" id="CP023483">
    <property type="protein sequence ID" value="ATF25002.1"/>
    <property type="molecule type" value="Genomic_DNA"/>
</dbReference>
<dbReference type="GO" id="GO:0005524">
    <property type="term" value="F:ATP binding"/>
    <property type="evidence" value="ECO:0007669"/>
    <property type="project" value="UniProtKB-KW"/>
</dbReference>
<evidence type="ECO:0000256" key="1">
    <source>
        <dbReference type="ARBA" id="ARBA00022448"/>
    </source>
</evidence>
<dbReference type="InterPro" id="IPR050763">
    <property type="entry name" value="ABC_transporter_ATP-binding"/>
</dbReference>
<protein>
    <submittedName>
        <fullName evidence="5">ABC transporter ATP-binding protein</fullName>
    </submittedName>
</protein>
<dbReference type="InterPro" id="IPR003593">
    <property type="entry name" value="AAA+_ATPase"/>
</dbReference>
<reference evidence="5 6" key="1">
    <citation type="submission" date="2017-09" db="EMBL/GenBank/DDBJ databases">
        <title>Complete Genome Sequences of Two Strains of the Meat Spoilage Bacterium Brochothrix thermosphacta Isolated from Ground Chicken.</title>
        <authorList>
            <person name="Paoli G.C."/>
            <person name="Wijey C."/>
            <person name="Chen C.-Y."/>
            <person name="Nguyen L."/>
            <person name="Yan X."/>
            <person name="Irwin P.L."/>
        </authorList>
    </citation>
    <scope>NUCLEOTIDE SEQUENCE [LARGE SCALE GENOMIC DNA]</scope>
    <source>
        <strain evidence="5 6">BI</strain>
    </source>
</reference>
<dbReference type="SUPFAM" id="SSF52540">
    <property type="entry name" value="P-loop containing nucleoside triphosphate hydrolases"/>
    <property type="match status" value="1"/>
</dbReference>
<accession>A0A1D2LUK3</accession>
<dbReference type="Pfam" id="PF00005">
    <property type="entry name" value="ABC_tran"/>
    <property type="match status" value="1"/>
</dbReference>
<organism evidence="5 6">
    <name type="scientific">Brochothrix thermosphacta</name>
    <name type="common">Microbacterium thermosphactum</name>
    <dbReference type="NCBI Taxonomy" id="2756"/>
    <lineage>
        <taxon>Bacteria</taxon>
        <taxon>Bacillati</taxon>
        <taxon>Bacillota</taxon>
        <taxon>Bacilli</taxon>
        <taxon>Bacillales</taxon>
        <taxon>Listeriaceae</taxon>
        <taxon>Brochothrix</taxon>
    </lineage>
</organism>
<dbReference type="InterPro" id="IPR027417">
    <property type="entry name" value="P-loop_NTPase"/>
</dbReference>
<keyword evidence="2" id="KW-0547">Nucleotide-binding</keyword>
<dbReference type="RefSeq" id="WP_069126610.1">
    <property type="nucleotide sequence ID" value="NZ_CP023483.1"/>
</dbReference>
<evidence type="ECO:0000259" key="4">
    <source>
        <dbReference type="PROSITE" id="PS50893"/>
    </source>
</evidence>
<evidence type="ECO:0000256" key="2">
    <source>
        <dbReference type="ARBA" id="ARBA00022741"/>
    </source>
</evidence>
<keyword evidence="3 5" id="KW-0067">ATP-binding</keyword>
<dbReference type="PANTHER" id="PTHR42711">
    <property type="entry name" value="ABC TRANSPORTER ATP-BINDING PROTEIN"/>
    <property type="match status" value="1"/>
</dbReference>
<evidence type="ECO:0000256" key="3">
    <source>
        <dbReference type="ARBA" id="ARBA00022840"/>
    </source>
</evidence>
<proteinExistence type="predicted"/>